<proteinExistence type="predicted"/>
<evidence type="ECO:0000313" key="3">
    <source>
        <dbReference type="Proteomes" id="UP000051124"/>
    </source>
</evidence>
<protein>
    <recommendedName>
        <fullName evidence="1">Dockerin domain-containing protein</fullName>
    </recommendedName>
</protein>
<feature type="domain" description="Dockerin" evidence="1">
    <location>
        <begin position="56"/>
        <end position="120"/>
    </location>
</feature>
<reference evidence="2 3" key="1">
    <citation type="journal article" date="2015" name="Microbiome">
        <title>Genomic resolution of linkages in carbon, nitrogen, and sulfur cycling among widespread estuary sediment bacteria.</title>
        <authorList>
            <person name="Baker B.J."/>
            <person name="Lazar C.S."/>
            <person name="Teske A.P."/>
            <person name="Dick G.J."/>
        </authorList>
    </citation>
    <scope>NUCLEOTIDE SEQUENCE [LARGE SCALE GENOMIC DNA]</scope>
    <source>
        <strain evidence="2">DG_26</strain>
    </source>
</reference>
<dbReference type="InterPro" id="IPR002105">
    <property type="entry name" value="Dockerin_1_rpt"/>
</dbReference>
<name>A0A0S7WHE4_UNCT6</name>
<dbReference type="CDD" id="cd14256">
    <property type="entry name" value="Dockerin_I"/>
    <property type="match status" value="1"/>
</dbReference>
<dbReference type="AlphaFoldDB" id="A0A0S7WHE4"/>
<dbReference type="InterPro" id="IPR036439">
    <property type="entry name" value="Dockerin_dom_sf"/>
</dbReference>
<organism evidence="2 3">
    <name type="scientific">candidate division TA06 bacterium DG_26</name>
    <dbReference type="NCBI Taxonomy" id="1703771"/>
    <lineage>
        <taxon>Bacteria</taxon>
        <taxon>Bacteria division TA06</taxon>
    </lineage>
</organism>
<evidence type="ECO:0000313" key="2">
    <source>
        <dbReference type="EMBL" id="KPJ49539.1"/>
    </source>
</evidence>
<accession>A0A0S7WHE4</accession>
<dbReference type="Proteomes" id="UP000051124">
    <property type="component" value="Unassembled WGS sequence"/>
</dbReference>
<comment type="caution">
    <text evidence="2">The sequence shown here is derived from an EMBL/GenBank/DDBJ whole genome shotgun (WGS) entry which is preliminary data.</text>
</comment>
<dbReference type="GO" id="GO:0004553">
    <property type="term" value="F:hydrolase activity, hydrolyzing O-glycosyl compounds"/>
    <property type="evidence" value="ECO:0007669"/>
    <property type="project" value="InterPro"/>
</dbReference>
<dbReference type="GO" id="GO:0000272">
    <property type="term" value="P:polysaccharide catabolic process"/>
    <property type="evidence" value="ECO:0007669"/>
    <property type="project" value="InterPro"/>
</dbReference>
<dbReference type="InterPro" id="IPR016134">
    <property type="entry name" value="Dockerin_dom"/>
</dbReference>
<dbReference type="Gene3D" id="1.10.1330.10">
    <property type="entry name" value="Dockerin domain"/>
    <property type="match status" value="1"/>
</dbReference>
<dbReference type="SUPFAM" id="SSF63446">
    <property type="entry name" value="Type I dockerin domain"/>
    <property type="match status" value="1"/>
</dbReference>
<sequence length="127" mass="13359">VEEMGNGTGGAGDTCGMSADEATINGEHSYIGNPVEGFETHSPRDFLIRAYIREGEAYKCGDCNGDGRVTIADATYLVAFIYRGGPAPLGQGDVNLDGRTTIADATYLVAFIYRGGPEPCNPPIGLH</sequence>
<dbReference type="Pfam" id="PF00404">
    <property type="entry name" value="Dockerin_1"/>
    <property type="match status" value="1"/>
</dbReference>
<gene>
    <name evidence="2" type="ORF">AMJ40_05300</name>
</gene>
<feature type="non-terminal residue" evidence="2">
    <location>
        <position position="1"/>
    </location>
</feature>
<dbReference type="PROSITE" id="PS51766">
    <property type="entry name" value="DOCKERIN"/>
    <property type="match status" value="1"/>
</dbReference>
<dbReference type="EMBL" id="LIZT01000054">
    <property type="protein sequence ID" value="KPJ49539.1"/>
    <property type="molecule type" value="Genomic_DNA"/>
</dbReference>
<evidence type="ECO:0000259" key="1">
    <source>
        <dbReference type="PROSITE" id="PS51766"/>
    </source>
</evidence>